<feature type="compositionally biased region" description="Low complexity" evidence="1">
    <location>
        <begin position="78"/>
        <end position="96"/>
    </location>
</feature>
<evidence type="ECO:0000256" key="1">
    <source>
        <dbReference type="SAM" id="MobiDB-lite"/>
    </source>
</evidence>
<sequence>MMTSESLRSRYVPLSQRNANRRFSLIPPRNPLDPVEIDVGDLRLRCGVLEFSDGFREAPVRFNSMAFADIPAGASNHPASSFNSGSPSSFAAYTER</sequence>
<gene>
    <name evidence="2" type="ORF">MUK42_06253</name>
</gene>
<proteinExistence type="predicted"/>
<protein>
    <submittedName>
        <fullName evidence="2">Uncharacterized protein</fullName>
    </submittedName>
</protein>
<name>A0A9E7KD57_9LILI</name>
<reference evidence="2" key="1">
    <citation type="submission" date="2022-05" db="EMBL/GenBank/DDBJ databases">
        <title>The Musa troglodytarum L. genome provides insights into the mechanism of non-climacteric behaviour and enrichment of carotenoids.</title>
        <authorList>
            <person name="Wang J."/>
        </authorList>
    </citation>
    <scope>NUCLEOTIDE SEQUENCE</scope>
    <source>
        <tissue evidence="2">Leaf</tissue>
    </source>
</reference>
<accession>A0A9E7KD57</accession>
<organism evidence="2 3">
    <name type="scientific">Musa troglodytarum</name>
    <name type="common">fe'i banana</name>
    <dbReference type="NCBI Taxonomy" id="320322"/>
    <lineage>
        <taxon>Eukaryota</taxon>
        <taxon>Viridiplantae</taxon>
        <taxon>Streptophyta</taxon>
        <taxon>Embryophyta</taxon>
        <taxon>Tracheophyta</taxon>
        <taxon>Spermatophyta</taxon>
        <taxon>Magnoliopsida</taxon>
        <taxon>Liliopsida</taxon>
        <taxon>Zingiberales</taxon>
        <taxon>Musaceae</taxon>
        <taxon>Musa</taxon>
    </lineage>
</organism>
<keyword evidence="3" id="KW-1185">Reference proteome</keyword>
<dbReference type="AlphaFoldDB" id="A0A9E7KD57"/>
<dbReference type="EMBL" id="CP097508">
    <property type="protein sequence ID" value="URE11510.1"/>
    <property type="molecule type" value="Genomic_DNA"/>
</dbReference>
<evidence type="ECO:0000313" key="3">
    <source>
        <dbReference type="Proteomes" id="UP001055439"/>
    </source>
</evidence>
<dbReference type="Proteomes" id="UP001055439">
    <property type="component" value="Chromosome 6"/>
</dbReference>
<feature type="region of interest" description="Disordered" evidence="1">
    <location>
        <begin position="75"/>
        <end position="96"/>
    </location>
</feature>
<evidence type="ECO:0000313" key="2">
    <source>
        <dbReference type="EMBL" id="URE11510.1"/>
    </source>
</evidence>